<keyword evidence="2 7" id="KW-0813">Transport</keyword>
<dbReference type="Pfam" id="PF00528">
    <property type="entry name" value="BPD_transp_1"/>
    <property type="match status" value="1"/>
</dbReference>
<evidence type="ECO:0000256" key="5">
    <source>
        <dbReference type="ARBA" id="ARBA00022989"/>
    </source>
</evidence>
<dbReference type="GO" id="GO:0005886">
    <property type="term" value="C:plasma membrane"/>
    <property type="evidence" value="ECO:0007669"/>
    <property type="project" value="UniProtKB-SubCell"/>
</dbReference>
<evidence type="ECO:0000256" key="7">
    <source>
        <dbReference type="RuleBase" id="RU363032"/>
    </source>
</evidence>
<dbReference type="InterPro" id="IPR000515">
    <property type="entry name" value="MetI-like"/>
</dbReference>
<feature type="transmembrane region" description="Helical" evidence="7">
    <location>
        <begin position="260"/>
        <end position="279"/>
    </location>
</feature>
<accession>S0FL28</accession>
<comment type="caution">
    <text evidence="9">The sequence shown here is derived from an EMBL/GenBank/DDBJ whole genome shotgun (WGS) entry which is preliminary data.</text>
</comment>
<organism evidence="9 10">
    <name type="scientific">Ruminiclostridium cellobioparum subsp. termitidis CT1112</name>
    <dbReference type="NCBI Taxonomy" id="1195236"/>
    <lineage>
        <taxon>Bacteria</taxon>
        <taxon>Bacillati</taxon>
        <taxon>Bacillota</taxon>
        <taxon>Clostridia</taxon>
        <taxon>Eubacteriales</taxon>
        <taxon>Oscillospiraceae</taxon>
        <taxon>Ruminiclostridium</taxon>
    </lineage>
</organism>
<reference evidence="9 10" key="1">
    <citation type="journal article" date="2013" name="Genome Announc.">
        <title>Draft Genome Sequence of the Cellulolytic, Mesophilic, Anaerobic Bacterium Clostridium termitidis Strain CT1112 (DSM 5398).</title>
        <authorList>
            <person name="Lal S."/>
            <person name="Ramachandran U."/>
            <person name="Zhang X."/>
            <person name="Munir R."/>
            <person name="Sparling R."/>
            <person name="Levin D.B."/>
        </authorList>
    </citation>
    <scope>NUCLEOTIDE SEQUENCE [LARGE SCALE GENOMIC DNA]</scope>
    <source>
        <strain evidence="9 10">CT1112</strain>
    </source>
</reference>
<keyword evidence="6 7" id="KW-0472">Membrane</keyword>
<feature type="transmembrane region" description="Helical" evidence="7">
    <location>
        <begin position="184"/>
        <end position="207"/>
    </location>
</feature>
<sequence>MSKMKTSIGSKVFDTLNILFMLLVCFCALYPIWYVLIHSLNNGFDSAQGGLYWWPRKFTWDNYKEVFRNNEIITAFFITIARTLVGTATHVFFTAMVAYSFMKKELIGRKVYMNMGLVTMFFSGGLIPTFIVIKTLGMFDNFIVYIIPVMFSFFDLIIFQAFFRTIPEALEESAKMDGANYFTVFTRVVLPLSKAVIATILLFNGVFNWNDYFMGIIYTNKQALHPIQTYLYKIIMTSDSAKTSLMAGSVSQTNFTSTSLQMATMIITTIPIVCIYPFLQKHFVKGMLIGSVKE</sequence>
<dbReference type="Gene3D" id="1.10.3720.10">
    <property type="entry name" value="MetI-like"/>
    <property type="match status" value="1"/>
</dbReference>
<comment type="subcellular location">
    <subcellularLocation>
        <location evidence="1 7">Cell membrane</location>
        <topology evidence="1 7">Multi-pass membrane protein</topology>
    </subcellularLocation>
</comment>
<gene>
    <name evidence="9" type="ORF">CTER_3257</name>
</gene>
<evidence type="ECO:0000256" key="6">
    <source>
        <dbReference type="ARBA" id="ARBA00023136"/>
    </source>
</evidence>
<dbReference type="eggNOG" id="COG0395">
    <property type="taxonomic scope" value="Bacteria"/>
</dbReference>
<feature type="transmembrane region" description="Helical" evidence="7">
    <location>
        <begin position="142"/>
        <end position="163"/>
    </location>
</feature>
<dbReference type="STRING" id="1195236.CTER_3257"/>
<feature type="transmembrane region" description="Helical" evidence="7">
    <location>
        <begin position="111"/>
        <end position="136"/>
    </location>
</feature>
<evidence type="ECO:0000256" key="3">
    <source>
        <dbReference type="ARBA" id="ARBA00022475"/>
    </source>
</evidence>
<keyword evidence="10" id="KW-1185">Reference proteome</keyword>
<dbReference type="EMBL" id="AORV01000044">
    <property type="protein sequence ID" value="EMS71021.1"/>
    <property type="molecule type" value="Genomic_DNA"/>
</dbReference>
<dbReference type="GO" id="GO:0055085">
    <property type="term" value="P:transmembrane transport"/>
    <property type="evidence" value="ECO:0007669"/>
    <property type="project" value="InterPro"/>
</dbReference>
<evidence type="ECO:0000313" key="10">
    <source>
        <dbReference type="Proteomes" id="UP000014155"/>
    </source>
</evidence>
<keyword evidence="4 7" id="KW-0812">Transmembrane</keyword>
<dbReference type="SUPFAM" id="SSF161098">
    <property type="entry name" value="MetI-like"/>
    <property type="match status" value="1"/>
</dbReference>
<feature type="transmembrane region" description="Helical" evidence="7">
    <location>
        <begin position="72"/>
        <end position="99"/>
    </location>
</feature>
<evidence type="ECO:0000259" key="8">
    <source>
        <dbReference type="PROSITE" id="PS50928"/>
    </source>
</evidence>
<dbReference type="Proteomes" id="UP000014155">
    <property type="component" value="Unassembled WGS sequence"/>
</dbReference>
<keyword evidence="5 7" id="KW-1133">Transmembrane helix</keyword>
<keyword evidence="3" id="KW-1003">Cell membrane</keyword>
<dbReference type="AlphaFoldDB" id="S0FL28"/>
<dbReference type="CDD" id="cd06261">
    <property type="entry name" value="TM_PBP2"/>
    <property type="match status" value="1"/>
</dbReference>
<dbReference type="PANTHER" id="PTHR43744:SF9">
    <property type="entry name" value="POLYGALACTURONAN_RHAMNOGALACTURONAN TRANSPORT SYSTEM PERMEASE PROTEIN YTCP"/>
    <property type="match status" value="1"/>
</dbReference>
<feature type="transmembrane region" description="Helical" evidence="7">
    <location>
        <begin position="12"/>
        <end position="36"/>
    </location>
</feature>
<name>S0FL28_RUMCE</name>
<evidence type="ECO:0000256" key="1">
    <source>
        <dbReference type="ARBA" id="ARBA00004651"/>
    </source>
</evidence>
<feature type="domain" description="ABC transmembrane type-1" evidence="8">
    <location>
        <begin position="76"/>
        <end position="279"/>
    </location>
</feature>
<proteinExistence type="inferred from homology"/>
<dbReference type="PROSITE" id="PS50928">
    <property type="entry name" value="ABC_TM1"/>
    <property type="match status" value="1"/>
</dbReference>
<evidence type="ECO:0000313" key="9">
    <source>
        <dbReference type="EMBL" id="EMS71021.1"/>
    </source>
</evidence>
<dbReference type="PANTHER" id="PTHR43744">
    <property type="entry name" value="ABC TRANSPORTER PERMEASE PROTEIN MG189-RELATED-RELATED"/>
    <property type="match status" value="1"/>
</dbReference>
<protein>
    <submittedName>
        <fullName evidence="9">ABC-type sugar transport system, permease component</fullName>
    </submittedName>
</protein>
<comment type="similarity">
    <text evidence="7">Belongs to the binding-protein-dependent transport system permease family.</text>
</comment>
<dbReference type="InterPro" id="IPR035906">
    <property type="entry name" value="MetI-like_sf"/>
</dbReference>
<keyword evidence="9" id="KW-0762">Sugar transport</keyword>
<dbReference type="RefSeq" id="WP_004627290.1">
    <property type="nucleotide sequence ID" value="NZ_AORV01000044.1"/>
</dbReference>
<evidence type="ECO:0000256" key="4">
    <source>
        <dbReference type="ARBA" id="ARBA00022692"/>
    </source>
</evidence>
<dbReference type="PATRIC" id="fig|1195236.3.peg.3480"/>
<evidence type="ECO:0000256" key="2">
    <source>
        <dbReference type="ARBA" id="ARBA00022448"/>
    </source>
</evidence>